<evidence type="ECO:0000313" key="2">
    <source>
        <dbReference type="Proteomes" id="UP001143910"/>
    </source>
</evidence>
<organism evidence="1 2">
    <name type="scientific">Zarea fungicola</name>
    <dbReference type="NCBI Taxonomy" id="93591"/>
    <lineage>
        <taxon>Eukaryota</taxon>
        <taxon>Fungi</taxon>
        <taxon>Dikarya</taxon>
        <taxon>Ascomycota</taxon>
        <taxon>Pezizomycotina</taxon>
        <taxon>Sordariomycetes</taxon>
        <taxon>Hypocreomycetidae</taxon>
        <taxon>Hypocreales</taxon>
        <taxon>Cordycipitaceae</taxon>
        <taxon>Zarea</taxon>
    </lineage>
</organism>
<dbReference type="Proteomes" id="UP001143910">
    <property type="component" value="Unassembled WGS sequence"/>
</dbReference>
<evidence type="ECO:0000313" key="1">
    <source>
        <dbReference type="EMBL" id="KAJ2959676.1"/>
    </source>
</evidence>
<protein>
    <submittedName>
        <fullName evidence="1">Uncharacterized protein</fullName>
    </submittedName>
</protein>
<comment type="caution">
    <text evidence="1">The sequence shown here is derived from an EMBL/GenBank/DDBJ whole genome shotgun (WGS) entry which is preliminary data.</text>
</comment>
<gene>
    <name evidence="1" type="ORF">NQ176_g11100</name>
</gene>
<accession>A0ACC1ME91</accession>
<keyword evidence="2" id="KW-1185">Reference proteome</keyword>
<proteinExistence type="predicted"/>
<dbReference type="EMBL" id="JANJQO010003463">
    <property type="protein sequence ID" value="KAJ2959676.1"/>
    <property type="molecule type" value="Genomic_DNA"/>
</dbReference>
<sequence length="108" mass="11822">MQHVQAWVAETFPGARVEQETFHGQMRFSIPASSIQAGRGGSGGSGSAIGQLLLILEENKEQLGISHHSVSPTTLNEVFLTIVGKYDVLEEGEATPTKKLWWKKSLLF</sequence>
<name>A0ACC1ME91_9HYPO</name>
<reference evidence="1" key="1">
    <citation type="submission" date="2022-08" db="EMBL/GenBank/DDBJ databases">
        <title>Genome Sequence of Lecanicillium fungicola.</title>
        <authorList>
            <person name="Buettner E."/>
        </authorList>
    </citation>
    <scope>NUCLEOTIDE SEQUENCE</scope>
    <source>
        <strain evidence="1">Babe33</strain>
    </source>
</reference>